<evidence type="ECO:0000256" key="9">
    <source>
        <dbReference type="SAM" id="SignalP"/>
    </source>
</evidence>
<evidence type="ECO:0000313" key="12">
    <source>
        <dbReference type="Proteomes" id="UP000236220"/>
    </source>
</evidence>
<gene>
    <name evidence="11" type="ORF">Lysil_2336</name>
</gene>
<dbReference type="EMBL" id="NPZB01000002">
    <property type="protein sequence ID" value="PNS08160.1"/>
    <property type="molecule type" value="Genomic_DNA"/>
</dbReference>
<keyword evidence="2 7" id="KW-0349">Heme</keyword>
<evidence type="ECO:0000256" key="3">
    <source>
        <dbReference type="ARBA" id="ARBA00022723"/>
    </source>
</evidence>
<dbReference type="SUPFAM" id="SSF46626">
    <property type="entry name" value="Cytochrome c"/>
    <property type="match status" value="2"/>
</dbReference>
<dbReference type="Pfam" id="PF03150">
    <property type="entry name" value="CCP_MauG"/>
    <property type="match status" value="1"/>
</dbReference>
<dbReference type="InterPro" id="IPR004852">
    <property type="entry name" value="Di-haem_cyt_c_peroxidsae"/>
</dbReference>
<name>A0A2K1PZF5_9GAMM</name>
<dbReference type="Proteomes" id="UP000236220">
    <property type="component" value="Unassembled WGS sequence"/>
</dbReference>
<dbReference type="GO" id="GO:0009055">
    <property type="term" value="F:electron transfer activity"/>
    <property type="evidence" value="ECO:0007669"/>
    <property type="project" value="InterPro"/>
</dbReference>
<evidence type="ECO:0000256" key="8">
    <source>
        <dbReference type="SAM" id="MobiDB-lite"/>
    </source>
</evidence>
<comment type="subcellular location">
    <subcellularLocation>
        <location evidence="1">Cell envelope</location>
    </subcellularLocation>
</comment>
<dbReference type="GO" id="GO:0030313">
    <property type="term" value="C:cell envelope"/>
    <property type="evidence" value="ECO:0007669"/>
    <property type="project" value="UniProtKB-SubCell"/>
</dbReference>
<keyword evidence="4 9" id="KW-0732">Signal</keyword>
<comment type="caution">
    <text evidence="11">The sequence shown here is derived from an EMBL/GenBank/DDBJ whole genome shotgun (WGS) entry which is preliminary data.</text>
</comment>
<dbReference type="GO" id="GO:0020037">
    <property type="term" value="F:heme binding"/>
    <property type="evidence" value="ECO:0007669"/>
    <property type="project" value="InterPro"/>
</dbReference>
<feature type="domain" description="Cytochrome c" evidence="10">
    <location>
        <begin position="224"/>
        <end position="401"/>
    </location>
</feature>
<dbReference type="InterPro" id="IPR036909">
    <property type="entry name" value="Cyt_c-like_dom_sf"/>
</dbReference>
<sequence>MRMSRLRRPLILSAIVLTMIATASRSGSWYEDARVRTGLLRDAGRRIFSDPSYSASGRQSCANCHDPANRYNPSNPLAVQMGGPLLRDQGLRAPPTLTYLNRIPPYDNHHHDSEDEADNSIDNGPTGGLTWDGRVDNSAQQAAIPLTSKFEMASTKTAIAAAVRRAPYVGNLRKALGEHALDRDDDAFAAVTRALGAFEEDYAEFSPYTSKYDAWLTGHARLNTRELRGLALFEDEKKGACASCHLSRRALDGTPPVFSDYGLIALGVPRNPKLARNSDPAFDDLGACGPERKDKAGQPEYCGLFRTPTLRNVALRKTFFHNGVFHDLRDAVAFYATRDITPERWYSRDARGRVSRYDDLPARYHGNINMDAPFAGQHPGAKPSLGDADIDDIVVFLGTLNDGYLKDNPYRAKPAAATPWALPASAAEDDVRRGGGGHVLDHAIPQ</sequence>
<dbReference type="PANTHER" id="PTHR30600:SF10">
    <property type="entry name" value="BLL6722 PROTEIN"/>
    <property type="match status" value="1"/>
</dbReference>
<dbReference type="Gene3D" id="1.10.760.10">
    <property type="entry name" value="Cytochrome c-like domain"/>
    <property type="match status" value="2"/>
</dbReference>
<feature type="signal peptide" evidence="9">
    <location>
        <begin position="1"/>
        <end position="23"/>
    </location>
</feature>
<keyword evidence="5" id="KW-0560">Oxidoreductase</keyword>
<keyword evidence="6 7" id="KW-0408">Iron</keyword>
<feature type="region of interest" description="Disordered" evidence="8">
    <location>
        <begin position="102"/>
        <end position="134"/>
    </location>
</feature>
<keyword evidence="12" id="KW-1185">Reference proteome</keyword>
<proteinExistence type="predicted"/>
<evidence type="ECO:0000256" key="4">
    <source>
        <dbReference type="ARBA" id="ARBA00022729"/>
    </source>
</evidence>
<dbReference type="GO" id="GO:0004130">
    <property type="term" value="F:cytochrome-c peroxidase activity"/>
    <property type="evidence" value="ECO:0007669"/>
    <property type="project" value="TreeGrafter"/>
</dbReference>
<evidence type="ECO:0000256" key="5">
    <source>
        <dbReference type="ARBA" id="ARBA00023002"/>
    </source>
</evidence>
<dbReference type="PANTHER" id="PTHR30600">
    <property type="entry name" value="CYTOCHROME C PEROXIDASE-RELATED"/>
    <property type="match status" value="1"/>
</dbReference>
<keyword evidence="3 7" id="KW-0479">Metal-binding</keyword>
<accession>A0A2K1PZF5</accession>
<evidence type="ECO:0000256" key="7">
    <source>
        <dbReference type="PROSITE-ProRule" id="PRU00433"/>
    </source>
</evidence>
<evidence type="ECO:0000256" key="6">
    <source>
        <dbReference type="ARBA" id="ARBA00023004"/>
    </source>
</evidence>
<dbReference type="InterPro" id="IPR009056">
    <property type="entry name" value="Cyt_c-like_dom"/>
</dbReference>
<evidence type="ECO:0000313" key="11">
    <source>
        <dbReference type="EMBL" id="PNS08160.1"/>
    </source>
</evidence>
<organism evidence="11 12">
    <name type="scientific">Solilutibacter silvestris</name>
    <dbReference type="NCBI Taxonomy" id="1645665"/>
    <lineage>
        <taxon>Bacteria</taxon>
        <taxon>Pseudomonadati</taxon>
        <taxon>Pseudomonadota</taxon>
        <taxon>Gammaproteobacteria</taxon>
        <taxon>Lysobacterales</taxon>
        <taxon>Lysobacteraceae</taxon>
        <taxon>Solilutibacter</taxon>
    </lineage>
</organism>
<keyword evidence="11" id="KW-0575">Peroxidase</keyword>
<evidence type="ECO:0000259" key="10">
    <source>
        <dbReference type="PROSITE" id="PS51007"/>
    </source>
</evidence>
<feature type="chain" id="PRO_5014443976" evidence="9">
    <location>
        <begin position="24"/>
        <end position="446"/>
    </location>
</feature>
<reference evidence="11 12" key="1">
    <citation type="submission" date="2017-08" db="EMBL/GenBank/DDBJ databases">
        <title>Lysobacter sylvestris genome.</title>
        <authorList>
            <person name="Zhang D.-C."/>
            <person name="Albuquerque L."/>
            <person name="Franca L."/>
            <person name="Froufe H.J.C."/>
            <person name="Barroso C."/>
            <person name="Egas C."/>
            <person name="Da Costa M."/>
            <person name="Margesin R."/>
        </authorList>
    </citation>
    <scope>NUCLEOTIDE SEQUENCE [LARGE SCALE GENOMIC DNA]</scope>
    <source>
        <strain evidence="11 12">AM20-91</strain>
    </source>
</reference>
<evidence type="ECO:0000256" key="2">
    <source>
        <dbReference type="ARBA" id="ARBA00022617"/>
    </source>
</evidence>
<dbReference type="InterPro" id="IPR051395">
    <property type="entry name" value="Cytochrome_c_Peroxidase/MauG"/>
</dbReference>
<protein>
    <submittedName>
        <fullName evidence="11">Di-heme cytochrome c peroxidase</fullName>
    </submittedName>
</protein>
<dbReference type="PROSITE" id="PS51007">
    <property type="entry name" value="CYTC"/>
    <property type="match status" value="2"/>
</dbReference>
<feature type="domain" description="Cytochrome c" evidence="10">
    <location>
        <begin position="39"/>
        <end position="196"/>
    </location>
</feature>
<dbReference type="GO" id="GO:0046872">
    <property type="term" value="F:metal ion binding"/>
    <property type="evidence" value="ECO:0007669"/>
    <property type="project" value="UniProtKB-KW"/>
</dbReference>
<dbReference type="AlphaFoldDB" id="A0A2K1PZF5"/>
<evidence type="ECO:0000256" key="1">
    <source>
        <dbReference type="ARBA" id="ARBA00004196"/>
    </source>
</evidence>